<dbReference type="EMBL" id="AP014957">
    <property type="protein sequence ID" value="BAS72567.1"/>
    <property type="molecule type" value="Genomic_DNA"/>
</dbReference>
<dbReference type="PaxDb" id="39947-A0A0P0V3Q4"/>
<organism evidence="2 3">
    <name type="scientific">Oryza sativa subsp. japonica</name>
    <name type="common">Rice</name>
    <dbReference type="NCBI Taxonomy" id="39947"/>
    <lineage>
        <taxon>Eukaryota</taxon>
        <taxon>Viridiplantae</taxon>
        <taxon>Streptophyta</taxon>
        <taxon>Embryophyta</taxon>
        <taxon>Tracheophyta</taxon>
        <taxon>Spermatophyta</taxon>
        <taxon>Magnoliopsida</taxon>
        <taxon>Liliopsida</taxon>
        <taxon>Poales</taxon>
        <taxon>Poaceae</taxon>
        <taxon>BOP clade</taxon>
        <taxon>Oryzoideae</taxon>
        <taxon>Oryzeae</taxon>
        <taxon>Oryzinae</taxon>
        <taxon>Oryza</taxon>
        <taxon>Oryza sativa</taxon>
    </lineage>
</organism>
<reference evidence="2 3" key="3">
    <citation type="journal article" date="2013" name="Rice">
        <title>Improvement of the Oryza sativa Nipponbare reference genome using next generation sequence and optical map data.</title>
        <authorList>
            <person name="Kawahara Y."/>
            <person name="de la Bastide M."/>
            <person name="Hamilton J.P."/>
            <person name="Kanamori H."/>
            <person name="McCombie W.R."/>
            <person name="Ouyang S."/>
            <person name="Schwartz D.C."/>
            <person name="Tanaka T."/>
            <person name="Wu J."/>
            <person name="Zhou S."/>
            <person name="Childs K.L."/>
            <person name="Davidson R.M."/>
            <person name="Lin H."/>
            <person name="Quesada-Ocampo L."/>
            <person name="Vaillancourt B."/>
            <person name="Sakai H."/>
            <person name="Lee S.S."/>
            <person name="Kim J."/>
            <person name="Numa H."/>
            <person name="Itoh T."/>
            <person name="Buell C.R."/>
            <person name="Matsumoto T."/>
        </authorList>
    </citation>
    <scope>NUCLEOTIDE SEQUENCE [LARGE SCALE GENOMIC DNA]</scope>
    <source>
        <strain evidence="3">cv. Nipponbare</strain>
    </source>
</reference>
<proteinExistence type="predicted"/>
<evidence type="ECO:0000313" key="3">
    <source>
        <dbReference type="Proteomes" id="UP000059680"/>
    </source>
</evidence>
<dbReference type="SMR" id="A0A0P0V3Q4"/>
<feature type="compositionally biased region" description="Pro residues" evidence="1">
    <location>
        <begin position="20"/>
        <end position="29"/>
    </location>
</feature>
<dbReference type="AlphaFoldDB" id="A0A0P0V3Q4"/>
<keyword evidence="3" id="KW-1185">Reference proteome</keyword>
<reference evidence="3" key="1">
    <citation type="journal article" date="2005" name="Nature">
        <title>The map-based sequence of the rice genome.</title>
        <authorList>
            <consortium name="International rice genome sequencing project (IRGSP)"/>
            <person name="Matsumoto T."/>
            <person name="Wu J."/>
            <person name="Kanamori H."/>
            <person name="Katayose Y."/>
            <person name="Fujisawa M."/>
            <person name="Namiki N."/>
            <person name="Mizuno H."/>
            <person name="Yamamoto K."/>
            <person name="Antonio B.A."/>
            <person name="Baba T."/>
            <person name="Sakata K."/>
            <person name="Nagamura Y."/>
            <person name="Aoki H."/>
            <person name="Arikawa K."/>
            <person name="Arita K."/>
            <person name="Bito T."/>
            <person name="Chiden Y."/>
            <person name="Fujitsuka N."/>
            <person name="Fukunaka R."/>
            <person name="Hamada M."/>
            <person name="Harada C."/>
            <person name="Hayashi A."/>
            <person name="Hijishita S."/>
            <person name="Honda M."/>
            <person name="Hosokawa S."/>
            <person name="Ichikawa Y."/>
            <person name="Idonuma A."/>
            <person name="Iijima M."/>
            <person name="Ikeda M."/>
            <person name="Ikeno M."/>
            <person name="Ito K."/>
            <person name="Ito S."/>
            <person name="Ito T."/>
            <person name="Ito Y."/>
            <person name="Ito Y."/>
            <person name="Iwabuchi A."/>
            <person name="Kamiya K."/>
            <person name="Karasawa W."/>
            <person name="Kurita K."/>
            <person name="Katagiri S."/>
            <person name="Kikuta A."/>
            <person name="Kobayashi H."/>
            <person name="Kobayashi N."/>
            <person name="Machita K."/>
            <person name="Maehara T."/>
            <person name="Masukawa M."/>
            <person name="Mizubayashi T."/>
            <person name="Mukai Y."/>
            <person name="Nagasaki H."/>
            <person name="Nagata Y."/>
            <person name="Naito S."/>
            <person name="Nakashima M."/>
            <person name="Nakama Y."/>
            <person name="Nakamichi Y."/>
            <person name="Nakamura M."/>
            <person name="Meguro A."/>
            <person name="Negishi M."/>
            <person name="Ohta I."/>
            <person name="Ohta T."/>
            <person name="Okamoto M."/>
            <person name="Ono N."/>
            <person name="Saji S."/>
            <person name="Sakaguchi M."/>
            <person name="Sakai K."/>
            <person name="Shibata M."/>
            <person name="Shimokawa T."/>
            <person name="Song J."/>
            <person name="Takazaki Y."/>
            <person name="Terasawa K."/>
            <person name="Tsugane M."/>
            <person name="Tsuji K."/>
            <person name="Ueda S."/>
            <person name="Waki K."/>
            <person name="Yamagata H."/>
            <person name="Yamamoto M."/>
            <person name="Yamamoto S."/>
            <person name="Yamane H."/>
            <person name="Yoshiki S."/>
            <person name="Yoshihara R."/>
            <person name="Yukawa K."/>
            <person name="Zhong H."/>
            <person name="Yano M."/>
            <person name="Yuan Q."/>
            <person name="Ouyang S."/>
            <person name="Liu J."/>
            <person name="Jones K.M."/>
            <person name="Gansberger K."/>
            <person name="Moffat K."/>
            <person name="Hill J."/>
            <person name="Bera J."/>
            <person name="Fadrosh D."/>
            <person name="Jin S."/>
            <person name="Johri S."/>
            <person name="Kim M."/>
            <person name="Overton L."/>
            <person name="Reardon M."/>
            <person name="Tsitrin T."/>
            <person name="Vuong H."/>
            <person name="Weaver B."/>
            <person name="Ciecko A."/>
            <person name="Tallon L."/>
            <person name="Jackson J."/>
            <person name="Pai G."/>
            <person name="Aken S.V."/>
            <person name="Utterback T."/>
            <person name="Reidmuller S."/>
            <person name="Feldblyum T."/>
            <person name="Hsiao J."/>
            <person name="Zismann V."/>
            <person name="Iobst S."/>
            <person name="de Vazeille A.R."/>
            <person name="Buell C.R."/>
            <person name="Ying K."/>
            <person name="Li Y."/>
            <person name="Lu T."/>
            <person name="Huang Y."/>
            <person name="Zhao Q."/>
            <person name="Feng Q."/>
            <person name="Zhang L."/>
            <person name="Zhu J."/>
            <person name="Weng Q."/>
            <person name="Mu J."/>
            <person name="Lu Y."/>
            <person name="Fan D."/>
            <person name="Liu Y."/>
            <person name="Guan J."/>
            <person name="Zhang Y."/>
            <person name="Yu S."/>
            <person name="Liu X."/>
            <person name="Zhang Y."/>
            <person name="Hong G."/>
            <person name="Han B."/>
            <person name="Choisne N."/>
            <person name="Demange N."/>
            <person name="Orjeda G."/>
            <person name="Samain S."/>
            <person name="Cattolico L."/>
            <person name="Pelletier E."/>
            <person name="Couloux A."/>
            <person name="Segurens B."/>
            <person name="Wincker P."/>
            <person name="D'Hont A."/>
            <person name="Scarpelli C."/>
            <person name="Weissenbach J."/>
            <person name="Salanoubat M."/>
            <person name="Quetier F."/>
            <person name="Yu Y."/>
            <person name="Kim H.R."/>
            <person name="Rambo T."/>
            <person name="Currie J."/>
            <person name="Collura K."/>
            <person name="Luo M."/>
            <person name="Yang T."/>
            <person name="Ammiraju J.S.S."/>
            <person name="Engler F."/>
            <person name="Soderlund C."/>
            <person name="Wing R.A."/>
            <person name="Palmer L.E."/>
            <person name="de la Bastide M."/>
            <person name="Spiegel L."/>
            <person name="Nascimento L."/>
            <person name="Zutavern T."/>
            <person name="O'Shaughnessy A."/>
            <person name="Dike S."/>
            <person name="Dedhia N."/>
            <person name="Preston R."/>
            <person name="Balija V."/>
            <person name="McCombie W.R."/>
            <person name="Chow T."/>
            <person name="Chen H."/>
            <person name="Chung M."/>
            <person name="Chen C."/>
            <person name="Shaw J."/>
            <person name="Wu H."/>
            <person name="Hsiao K."/>
            <person name="Chao Y."/>
            <person name="Chu M."/>
            <person name="Cheng C."/>
            <person name="Hour A."/>
            <person name="Lee P."/>
            <person name="Lin S."/>
            <person name="Lin Y."/>
            <person name="Liou J."/>
            <person name="Liu S."/>
            <person name="Hsing Y."/>
            <person name="Raghuvanshi S."/>
            <person name="Mohanty A."/>
            <person name="Bharti A.K."/>
            <person name="Gaur A."/>
            <person name="Gupta V."/>
            <person name="Kumar D."/>
            <person name="Ravi V."/>
            <person name="Vij S."/>
            <person name="Kapur A."/>
            <person name="Khurana P."/>
            <person name="Khurana P."/>
            <person name="Khurana J.P."/>
            <person name="Tyagi A.K."/>
            <person name="Gaikwad K."/>
            <person name="Singh A."/>
            <person name="Dalal V."/>
            <person name="Srivastava S."/>
            <person name="Dixit A."/>
            <person name="Pal A.K."/>
            <person name="Ghazi I.A."/>
            <person name="Yadav M."/>
            <person name="Pandit A."/>
            <person name="Bhargava A."/>
            <person name="Sureshbabu K."/>
            <person name="Batra K."/>
            <person name="Sharma T.R."/>
            <person name="Mohapatra T."/>
            <person name="Singh N.K."/>
            <person name="Messing J."/>
            <person name="Nelson A.B."/>
            <person name="Fuks G."/>
            <person name="Kavchok S."/>
            <person name="Keizer G."/>
            <person name="Linton E."/>
            <person name="Llaca V."/>
            <person name="Song R."/>
            <person name="Tanyolac B."/>
            <person name="Young S."/>
            <person name="Ho-Il K."/>
            <person name="Hahn J.H."/>
            <person name="Sangsakoo G."/>
            <person name="Vanavichit A."/>
            <person name="de Mattos Luiz.A.T."/>
            <person name="Zimmer P.D."/>
            <person name="Malone G."/>
            <person name="Dellagostin O."/>
            <person name="de Oliveira A.C."/>
            <person name="Bevan M."/>
            <person name="Bancroft I."/>
            <person name="Minx P."/>
            <person name="Cordum H."/>
            <person name="Wilson R."/>
            <person name="Cheng Z."/>
            <person name="Jin W."/>
            <person name="Jiang J."/>
            <person name="Leong S.A."/>
            <person name="Iwama H."/>
            <person name="Gojobori T."/>
            <person name="Itoh T."/>
            <person name="Niimura Y."/>
            <person name="Fujii Y."/>
            <person name="Habara T."/>
            <person name="Sakai H."/>
            <person name="Sato Y."/>
            <person name="Wilson G."/>
            <person name="Kumar K."/>
            <person name="McCouch S."/>
            <person name="Juretic N."/>
            <person name="Hoen D."/>
            <person name="Wright S."/>
            <person name="Bruskiewich R."/>
            <person name="Bureau T."/>
            <person name="Miyao A."/>
            <person name="Hirochika H."/>
            <person name="Nishikawa T."/>
            <person name="Kadowaki K."/>
            <person name="Sugiura M."/>
            <person name="Burr B."/>
            <person name="Sasaki T."/>
        </authorList>
    </citation>
    <scope>NUCLEOTIDE SEQUENCE [LARGE SCALE GENOMIC DNA]</scope>
    <source>
        <strain evidence="3">cv. Nipponbare</strain>
    </source>
</reference>
<feature type="region of interest" description="Disordered" evidence="1">
    <location>
        <begin position="1"/>
        <end position="29"/>
    </location>
</feature>
<accession>A0A0P0V3Q4</accession>
<evidence type="ECO:0000313" key="2">
    <source>
        <dbReference type="EMBL" id="BAS72567.1"/>
    </source>
</evidence>
<reference evidence="2 3" key="2">
    <citation type="journal article" date="2013" name="Plant Cell Physiol.">
        <title>Rice Annotation Project Database (RAP-DB): an integrative and interactive database for rice genomics.</title>
        <authorList>
            <person name="Sakai H."/>
            <person name="Lee S.S."/>
            <person name="Tanaka T."/>
            <person name="Numa H."/>
            <person name="Kim J."/>
            <person name="Kawahara Y."/>
            <person name="Wakimoto H."/>
            <person name="Yang C.C."/>
            <person name="Iwamoto M."/>
            <person name="Abe T."/>
            <person name="Yamada Y."/>
            <person name="Muto A."/>
            <person name="Inokuchi H."/>
            <person name="Ikemura T."/>
            <person name="Matsumoto T."/>
            <person name="Sasaki T."/>
            <person name="Itoh T."/>
        </authorList>
    </citation>
    <scope>NUCLEOTIDE SEQUENCE [LARGE SCALE GENOMIC DNA]</scope>
    <source>
        <strain evidence="3">cv. Nipponbare</strain>
    </source>
</reference>
<dbReference type="InParanoid" id="A0A0P0V3Q4"/>
<dbReference type="Proteomes" id="UP000059680">
    <property type="component" value="Chromosome 1"/>
</dbReference>
<name>A0A0P0V3Q4_ORYSJ</name>
<sequence>MRDLSKLPTPSASPSRSSPHGPPHSTPLPLAPAFPFDVLHLPGCGRSDVVADSCEGLDPMKEATPVEGFGSVAAFMEAAERFIVLIKDTRAKAEEACRLAVLIQEATAGGGSNAVAISKLRKVVATARGGGGSDAAKALEVCKAADVMHKEVAAPADLMQEGTTAEEVAEPADLMQEGTAAEEVAF</sequence>
<protein>
    <submittedName>
        <fullName evidence="2">Os01g0541500 protein</fullName>
    </submittedName>
</protein>
<gene>
    <name evidence="2" type="ordered locus">Os01g0541500</name>
    <name evidence="2" type="ORF">OSNPB_010541500</name>
</gene>
<feature type="compositionally biased region" description="Low complexity" evidence="1">
    <location>
        <begin position="7"/>
        <end position="19"/>
    </location>
</feature>
<evidence type="ECO:0000256" key="1">
    <source>
        <dbReference type="SAM" id="MobiDB-lite"/>
    </source>
</evidence>